<comment type="subcellular location">
    <subcellularLocation>
        <location evidence="1">Membrane</location>
    </subcellularLocation>
</comment>
<protein>
    <submittedName>
        <fullName evidence="9">EAL domain-containing protein</fullName>
    </submittedName>
</protein>
<dbReference type="CDD" id="cd01948">
    <property type="entry name" value="EAL"/>
    <property type="match status" value="1"/>
</dbReference>
<dbReference type="SMART" id="SM01079">
    <property type="entry name" value="CHASE"/>
    <property type="match status" value="1"/>
</dbReference>
<dbReference type="InterPro" id="IPR006189">
    <property type="entry name" value="CHASE_dom"/>
</dbReference>
<dbReference type="PANTHER" id="PTHR44757">
    <property type="entry name" value="DIGUANYLATE CYCLASE DGCP"/>
    <property type="match status" value="1"/>
</dbReference>
<evidence type="ECO:0000256" key="1">
    <source>
        <dbReference type="ARBA" id="ARBA00004370"/>
    </source>
</evidence>
<dbReference type="InterPro" id="IPR042240">
    <property type="entry name" value="CHASE_sf"/>
</dbReference>
<dbReference type="PANTHER" id="PTHR44757:SF2">
    <property type="entry name" value="BIOFILM ARCHITECTURE MAINTENANCE PROTEIN MBAA"/>
    <property type="match status" value="1"/>
</dbReference>
<dbReference type="PROSITE" id="PS50839">
    <property type="entry name" value="CHASE"/>
    <property type="match status" value="1"/>
</dbReference>
<evidence type="ECO:0000256" key="5">
    <source>
        <dbReference type="SAM" id="Phobius"/>
    </source>
</evidence>
<dbReference type="SUPFAM" id="SSF55781">
    <property type="entry name" value="GAF domain-like"/>
    <property type="match status" value="1"/>
</dbReference>
<name>A0ABX2ECP1_9BURK</name>
<dbReference type="Gene3D" id="3.20.20.450">
    <property type="entry name" value="EAL domain"/>
    <property type="match status" value="1"/>
</dbReference>
<feature type="domain" description="GGDEF" evidence="8">
    <location>
        <begin position="713"/>
        <end position="846"/>
    </location>
</feature>
<keyword evidence="3 5" id="KW-1133">Transmembrane helix</keyword>
<dbReference type="InterPro" id="IPR029016">
    <property type="entry name" value="GAF-like_dom_sf"/>
</dbReference>
<keyword evidence="4 5" id="KW-0472">Membrane</keyword>
<keyword evidence="10" id="KW-1185">Reference proteome</keyword>
<evidence type="ECO:0000313" key="10">
    <source>
        <dbReference type="Proteomes" id="UP000737171"/>
    </source>
</evidence>
<sequence length="1118" mass="121241">MPQRTRSEQYKFFLPLMVLALGTALSIGLGLAAHQEIARSAQQRFDAAALAVARKVEGRFDNYVEVLTGLRARFNNSAPLTRSDFRDYVDGLGLAKSYPGFQAVSYAPYVEAADRARFEERFRGDSSLAPGVAAGFAIKPPGDRPGYYPLTFIEPLAGNEKLLGNDLGAMPNRGDALEQARDTGGLVSSGRRIRIGGRESDVGLGIRLPVYRPKMPLDTIDQRRAAYVGSVGAGFRVAAMMQDVLAGDAGAPGMRLFDGGPGKAPIGSRVESRFVIVDATAGHPLLYDNRAQSAAAAAGASAAQPRAARVEAAARFVRTLAFELGGRSWLVEVSADPFIGRLERATPWLIACGGLAISLLLAGIGYSLSTGRRRAQALATAMTRHLRTSERQLDEAQHLASLGSWILDAETGELVCSDEARRILGFDTNHLVPGLPALLSRVPADGLAAVEQHMAQASASGQRCEFEHRLALPDGTERWVHVIVQSSDEGGKVLLRGTVRDDTQRHKGALRLNLEHDIARLLVGDSETAPVMAQALAAVCTRLRWDCGAVWSVHADGQVRCDAAWHAGDEPALAQFVDLSRSLGYRPDEGSFGRAWAEGDALHVNTRDVQHGFTRDALACQAGLTVGLIVPMVVAGHNTVLEFFRRDSRAADADALESLRVIALQVAQYAQRKRAERRLRFVADHDDLTGLPNRAALKNGLVRAIQRSSLQQKRFAVMFIDLDRFKQINDTLGHGVGDAMIKACGERLSAMLREHDTVARFGGDEFVLLLENLSDASDAVVLAERALTCCAEPFIVDGQELHVAASIGVSVYPEDGSDAETLLKNADTAMYRAKDKGGSYQFYVPQMNALGNDRLVLEAALRRAQERGELELHYQPKMNLSTQRIVGVEALMRWRHPVMGLIAPTRFIPIAEETGLIESLGRWALARACADAHSWQQSGLPAVQMSVNLSPRQLLSRTLIADIGEILETSGLHPSLLELEITEGAMMKNPEHAAGLLQEIRDMGIGLAIDDFGTGYSSLSYLKRFPLTAVKIDRSFIHDLPLDAHAQALTEGIITLAHGLGMKVVAEGVETAAQLAYLRLRGCDEIQGYWLCKPVPADEVCSFMARHMRNQLASPMAA</sequence>
<accession>A0ABX2ECP1</accession>
<dbReference type="SMART" id="SM00052">
    <property type="entry name" value="EAL"/>
    <property type="match status" value="1"/>
</dbReference>
<dbReference type="InterPro" id="IPR052155">
    <property type="entry name" value="Biofilm_reg_signaling"/>
</dbReference>
<dbReference type="InterPro" id="IPR000160">
    <property type="entry name" value="GGDEF_dom"/>
</dbReference>
<dbReference type="SMART" id="SM00267">
    <property type="entry name" value="GGDEF"/>
    <property type="match status" value="1"/>
</dbReference>
<dbReference type="PROSITE" id="PS50887">
    <property type="entry name" value="GGDEF"/>
    <property type="match status" value="1"/>
</dbReference>
<dbReference type="NCBIfam" id="TIGR00254">
    <property type="entry name" value="GGDEF"/>
    <property type="match status" value="1"/>
</dbReference>
<dbReference type="PROSITE" id="PS50883">
    <property type="entry name" value="EAL"/>
    <property type="match status" value="1"/>
</dbReference>
<evidence type="ECO:0000259" key="6">
    <source>
        <dbReference type="PROSITE" id="PS50839"/>
    </source>
</evidence>
<dbReference type="SUPFAM" id="SSF55073">
    <property type="entry name" value="Nucleotide cyclase"/>
    <property type="match status" value="1"/>
</dbReference>
<proteinExistence type="predicted"/>
<dbReference type="Gene3D" id="3.30.70.270">
    <property type="match status" value="1"/>
</dbReference>
<feature type="domain" description="CHASE" evidence="6">
    <location>
        <begin position="76"/>
        <end position="244"/>
    </location>
</feature>
<evidence type="ECO:0000259" key="7">
    <source>
        <dbReference type="PROSITE" id="PS50883"/>
    </source>
</evidence>
<evidence type="ECO:0000256" key="3">
    <source>
        <dbReference type="ARBA" id="ARBA00022989"/>
    </source>
</evidence>
<feature type="transmembrane region" description="Helical" evidence="5">
    <location>
        <begin position="12"/>
        <end position="33"/>
    </location>
</feature>
<evidence type="ECO:0000256" key="2">
    <source>
        <dbReference type="ARBA" id="ARBA00022692"/>
    </source>
</evidence>
<evidence type="ECO:0000259" key="8">
    <source>
        <dbReference type="PROSITE" id="PS50887"/>
    </source>
</evidence>
<dbReference type="InterPro" id="IPR029787">
    <property type="entry name" value="Nucleotide_cyclase"/>
</dbReference>
<evidence type="ECO:0000313" key="9">
    <source>
        <dbReference type="EMBL" id="NRF65698.1"/>
    </source>
</evidence>
<dbReference type="SMART" id="SM00065">
    <property type="entry name" value="GAF"/>
    <property type="match status" value="1"/>
</dbReference>
<dbReference type="InterPro" id="IPR035965">
    <property type="entry name" value="PAS-like_dom_sf"/>
</dbReference>
<dbReference type="CDD" id="cd01949">
    <property type="entry name" value="GGDEF"/>
    <property type="match status" value="1"/>
</dbReference>
<dbReference type="EMBL" id="JABRWJ010000001">
    <property type="protein sequence ID" value="NRF65698.1"/>
    <property type="molecule type" value="Genomic_DNA"/>
</dbReference>
<dbReference type="Gene3D" id="3.30.450.40">
    <property type="match status" value="1"/>
</dbReference>
<evidence type="ECO:0000256" key="4">
    <source>
        <dbReference type="ARBA" id="ARBA00023136"/>
    </source>
</evidence>
<gene>
    <name evidence="9" type="ORF">HLB44_01740</name>
</gene>
<dbReference type="InterPro" id="IPR000014">
    <property type="entry name" value="PAS"/>
</dbReference>
<dbReference type="InterPro" id="IPR003018">
    <property type="entry name" value="GAF"/>
</dbReference>
<dbReference type="Pfam" id="PF00990">
    <property type="entry name" value="GGDEF"/>
    <property type="match status" value="1"/>
</dbReference>
<comment type="caution">
    <text evidence="9">The sequence shown here is derived from an EMBL/GenBank/DDBJ whole genome shotgun (WGS) entry which is preliminary data.</text>
</comment>
<dbReference type="CDD" id="cd00130">
    <property type="entry name" value="PAS"/>
    <property type="match status" value="1"/>
</dbReference>
<dbReference type="InterPro" id="IPR035919">
    <property type="entry name" value="EAL_sf"/>
</dbReference>
<dbReference type="InterPro" id="IPR043128">
    <property type="entry name" value="Rev_trsase/Diguanyl_cyclase"/>
</dbReference>
<dbReference type="Gene3D" id="3.30.450.20">
    <property type="entry name" value="PAS domain"/>
    <property type="match status" value="1"/>
</dbReference>
<dbReference type="Pfam" id="PF00563">
    <property type="entry name" value="EAL"/>
    <property type="match status" value="1"/>
</dbReference>
<dbReference type="Proteomes" id="UP000737171">
    <property type="component" value="Unassembled WGS sequence"/>
</dbReference>
<dbReference type="InterPro" id="IPR013655">
    <property type="entry name" value="PAS_fold_3"/>
</dbReference>
<dbReference type="Pfam" id="PF03924">
    <property type="entry name" value="CHASE"/>
    <property type="match status" value="1"/>
</dbReference>
<dbReference type="SUPFAM" id="SSF141868">
    <property type="entry name" value="EAL domain-like"/>
    <property type="match status" value="1"/>
</dbReference>
<dbReference type="SUPFAM" id="SSF55785">
    <property type="entry name" value="PYP-like sensor domain (PAS domain)"/>
    <property type="match status" value="1"/>
</dbReference>
<feature type="domain" description="EAL" evidence="7">
    <location>
        <begin position="854"/>
        <end position="1108"/>
    </location>
</feature>
<dbReference type="Gene3D" id="3.30.450.350">
    <property type="entry name" value="CHASE domain"/>
    <property type="match status" value="1"/>
</dbReference>
<organism evidence="9 10">
    <name type="scientific">Pseudaquabacterium terrae</name>
    <dbReference type="NCBI Taxonomy" id="2732868"/>
    <lineage>
        <taxon>Bacteria</taxon>
        <taxon>Pseudomonadati</taxon>
        <taxon>Pseudomonadota</taxon>
        <taxon>Betaproteobacteria</taxon>
        <taxon>Burkholderiales</taxon>
        <taxon>Sphaerotilaceae</taxon>
        <taxon>Pseudaquabacterium</taxon>
    </lineage>
</organism>
<reference evidence="9 10" key="1">
    <citation type="submission" date="2020-05" db="EMBL/GenBank/DDBJ databases">
        <title>Aquincola sp. isolate from soil.</title>
        <authorList>
            <person name="Han J."/>
            <person name="Kim D.-U."/>
        </authorList>
    </citation>
    <scope>NUCLEOTIDE SEQUENCE [LARGE SCALE GENOMIC DNA]</scope>
    <source>
        <strain evidence="9 10">S2</strain>
    </source>
</reference>
<dbReference type="Pfam" id="PF08447">
    <property type="entry name" value="PAS_3"/>
    <property type="match status" value="1"/>
</dbReference>
<keyword evidence="2 5" id="KW-0812">Transmembrane</keyword>
<dbReference type="InterPro" id="IPR001633">
    <property type="entry name" value="EAL_dom"/>
</dbReference>